<accession>A0A420DAQ3</accession>
<reference evidence="6" key="1">
    <citation type="journal article" date="2014" name="Int. J. Syst. Evol. Microbiol.">
        <title>Complete genome of a new Firmicutes species belonging to the dominant human colonic microbiota ('Ruminococcus bicirculans') reveals two chromosomes and a selective capacity to utilize plant glucans.</title>
        <authorList>
            <consortium name="NISC Comparative Sequencing Program"/>
            <person name="Wegmann U."/>
            <person name="Louis P."/>
            <person name="Goesmann A."/>
            <person name="Henrissat B."/>
            <person name="Duncan S.H."/>
            <person name="Flint H.J."/>
        </authorList>
    </citation>
    <scope>NUCLEOTIDE SEQUENCE</scope>
    <source>
        <strain evidence="6">CCM 8490</strain>
    </source>
</reference>
<dbReference type="RefSeq" id="WP_120213595.1">
    <property type="nucleotide sequence ID" value="NZ_BMCW01000003.1"/>
</dbReference>
<dbReference type="EMBL" id="RAQH01000004">
    <property type="protein sequence ID" value="RKE87826.1"/>
    <property type="molecule type" value="Genomic_DNA"/>
</dbReference>
<dbReference type="EMBL" id="BMCW01000003">
    <property type="protein sequence ID" value="GGG58193.1"/>
    <property type="molecule type" value="Genomic_DNA"/>
</dbReference>
<dbReference type="Pfam" id="PF18962">
    <property type="entry name" value="Por_Secre_tail"/>
    <property type="match status" value="1"/>
</dbReference>
<organism evidence="7 8">
    <name type="scientific">Epilithonimonas arachidiradicis</name>
    <dbReference type="NCBI Taxonomy" id="1617282"/>
    <lineage>
        <taxon>Bacteria</taxon>
        <taxon>Pseudomonadati</taxon>
        <taxon>Bacteroidota</taxon>
        <taxon>Flavobacteriia</taxon>
        <taxon>Flavobacteriales</taxon>
        <taxon>Weeksellaceae</taxon>
        <taxon>Chryseobacterium group</taxon>
        <taxon>Epilithonimonas</taxon>
    </lineage>
</organism>
<gene>
    <name evidence="7" type="ORF">BXY58_1962</name>
    <name evidence="6" type="ORF">GCM10007332_19920</name>
</gene>
<dbReference type="Proteomes" id="UP000658202">
    <property type="component" value="Unassembled WGS sequence"/>
</dbReference>
<feature type="chain" id="PRO_5019058450" evidence="3">
    <location>
        <begin position="19"/>
        <end position="256"/>
    </location>
</feature>
<feature type="domain" description="Secretion system C-terminal sorting" evidence="5">
    <location>
        <begin position="196"/>
        <end position="254"/>
    </location>
</feature>
<protein>
    <submittedName>
        <fullName evidence="7">Putative secreted protein (Por secretion system target)</fullName>
    </submittedName>
</protein>
<dbReference type="InterPro" id="IPR003305">
    <property type="entry name" value="CenC_carb-bd"/>
</dbReference>
<evidence type="ECO:0000256" key="2">
    <source>
        <dbReference type="ARBA" id="ARBA00022801"/>
    </source>
</evidence>
<evidence type="ECO:0000313" key="9">
    <source>
        <dbReference type="Proteomes" id="UP000658202"/>
    </source>
</evidence>
<proteinExistence type="predicted"/>
<evidence type="ECO:0000313" key="8">
    <source>
        <dbReference type="Proteomes" id="UP000285906"/>
    </source>
</evidence>
<dbReference type="NCBIfam" id="TIGR04183">
    <property type="entry name" value="Por_Secre_tail"/>
    <property type="match status" value="1"/>
</dbReference>
<evidence type="ECO:0000313" key="7">
    <source>
        <dbReference type="EMBL" id="RKE87826.1"/>
    </source>
</evidence>
<feature type="signal peptide" evidence="3">
    <location>
        <begin position="1"/>
        <end position="18"/>
    </location>
</feature>
<feature type="domain" description="CBM-cenC" evidence="4">
    <location>
        <begin position="19"/>
        <end position="144"/>
    </location>
</feature>
<name>A0A420DAQ3_9FLAO</name>
<dbReference type="Pfam" id="PF02018">
    <property type="entry name" value="CBM_4_9"/>
    <property type="match status" value="1"/>
</dbReference>
<reference evidence="6" key="4">
    <citation type="submission" date="2024-05" db="EMBL/GenBank/DDBJ databases">
        <authorList>
            <person name="Sun Q."/>
            <person name="Sedlacek I."/>
        </authorList>
    </citation>
    <scope>NUCLEOTIDE SEQUENCE</scope>
    <source>
        <strain evidence="6">CCM 8490</strain>
    </source>
</reference>
<dbReference type="Proteomes" id="UP000285906">
    <property type="component" value="Unassembled WGS sequence"/>
</dbReference>
<evidence type="ECO:0000259" key="4">
    <source>
        <dbReference type="Pfam" id="PF02018"/>
    </source>
</evidence>
<dbReference type="GO" id="GO:0016798">
    <property type="term" value="F:hydrolase activity, acting on glycosyl bonds"/>
    <property type="evidence" value="ECO:0007669"/>
    <property type="project" value="InterPro"/>
</dbReference>
<dbReference type="Gene3D" id="2.60.120.260">
    <property type="entry name" value="Galactose-binding domain-like"/>
    <property type="match status" value="1"/>
</dbReference>
<keyword evidence="2" id="KW-0378">Hydrolase</keyword>
<dbReference type="OrthoDB" id="1465721at2"/>
<dbReference type="SUPFAM" id="SSF49785">
    <property type="entry name" value="Galactose-binding domain-like"/>
    <property type="match status" value="1"/>
</dbReference>
<evidence type="ECO:0000259" key="5">
    <source>
        <dbReference type="Pfam" id="PF18962"/>
    </source>
</evidence>
<evidence type="ECO:0000313" key="6">
    <source>
        <dbReference type="EMBL" id="GGG58193.1"/>
    </source>
</evidence>
<comment type="caution">
    <text evidence="7">The sequence shown here is derived from an EMBL/GenBank/DDBJ whole genome shotgun (WGS) entry which is preliminary data.</text>
</comment>
<keyword evidence="9" id="KW-1185">Reference proteome</keyword>
<evidence type="ECO:0000256" key="3">
    <source>
        <dbReference type="SAM" id="SignalP"/>
    </source>
</evidence>
<keyword evidence="1 3" id="KW-0732">Signal</keyword>
<reference evidence="7 8" key="2">
    <citation type="submission" date="2018-09" db="EMBL/GenBank/DDBJ databases">
        <title>Genomic Encyclopedia of Archaeal and Bacterial Type Strains, Phase II (KMG-II): from individual species to whole genera.</title>
        <authorList>
            <person name="Goeker M."/>
        </authorList>
    </citation>
    <scope>NUCLEOTIDE SEQUENCE [LARGE SCALE GENOMIC DNA]</scope>
    <source>
        <strain evidence="7 8">DSM 27620</strain>
    </source>
</reference>
<dbReference type="AlphaFoldDB" id="A0A420DAQ3"/>
<dbReference type="InterPro" id="IPR008979">
    <property type="entry name" value="Galactose-bd-like_sf"/>
</dbReference>
<sequence length="256" mass="27149">MKKIFTILSVAAVSLVSAQNLITNPGFENDLTGWAKGPTAAYTAPTISSDAHTGAKSAAYIGATATTGFFQTVPVTAGKTYVIEFWYKSSGDDTDSRLWSVFRDSGGAAVYTTTDATTDPFRTNNLYLPSASAWTKYTAEMPAGTGAVSLEVAFRVYNGGSGIFDDVMAYDKASMAVSDVAGFDKAVQFNTIVKDQITFKLPVKSTVNIYSAEGKLISSNRVENGGSVNTQSLVKGAYIVTVDNGANKISRKVIKN</sequence>
<evidence type="ECO:0000256" key="1">
    <source>
        <dbReference type="ARBA" id="ARBA00022729"/>
    </source>
</evidence>
<dbReference type="InterPro" id="IPR026444">
    <property type="entry name" value="Secre_tail"/>
</dbReference>
<reference evidence="9" key="3">
    <citation type="journal article" date="2019" name="Int. J. Syst. Evol. Microbiol.">
        <title>The Global Catalogue of Microorganisms (GCM) 10K type strain sequencing project: providing services to taxonomists for standard genome sequencing and annotation.</title>
        <authorList>
            <consortium name="The Broad Institute Genomics Platform"/>
            <consortium name="The Broad Institute Genome Sequencing Center for Infectious Disease"/>
            <person name="Wu L."/>
            <person name="Ma J."/>
        </authorList>
    </citation>
    <scope>NUCLEOTIDE SEQUENCE [LARGE SCALE GENOMIC DNA]</scope>
    <source>
        <strain evidence="9">CCM 8490</strain>
    </source>
</reference>